<keyword evidence="1" id="KW-0812">Transmembrane</keyword>
<sequence>MLDRFGQSMRALGRVSERRSVLLAGPRATIRLVAALPVAALLLGALLGFDPVSGMRSPVAGASVLFGVLLLLLGVRWATALAARVARADWVAGWEFELMALAVAGGAPPGVSLRRSIDSADRFGAEWVRLEEFGPSGGVVAVLAEAESLGSPVAPMLLGMAEARRARALTELERAAERLGVRVLVPLGVCILPSFVLLGVVPVLLAVLGGA</sequence>
<feature type="transmembrane region" description="Helical" evidence="1">
    <location>
        <begin position="28"/>
        <end position="47"/>
    </location>
</feature>
<feature type="transmembrane region" description="Helical" evidence="1">
    <location>
        <begin position="59"/>
        <end position="78"/>
    </location>
</feature>
<protein>
    <recommendedName>
        <fullName evidence="4">Type II secretion system protein GspF domain-containing protein</fullName>
    </recommendedName>
</protein>
<dbReference type="EMBL" id="CAJVAP010000027">
    <property type="protein sequence ID" value="CAG7617275.1"/>
    <property type="molecule type" value="Genomic_DNA"/>
</dbReference>
<name>A0A916NWJ3_9MICO</name>
<feature type="transmembrane region" description="Helical" evidence="1">
    <location>
        <begin position="183"/>
        <end position="208"/>
    </location>
</feature>
<dbReference type="PANTHER" id="PTHR35007">
    <property type="entry name" value="INTEGRAL MEMBRANE PROTEIN-RELATED"/>
    <property type="match status" value="1"/>
</dbReference>
<evidence type="ECO:0000313" key="3">
    <source>
        <dbReference type="Proteomes" id="UP000693892"/>
    </source>
</evidence>
<evidence type="ECO:0000256" key="1">
    <source>
        <dbReference type="SAM" id="Phobius"/>
    </source>
</evidence>
<evidence type="ECO:0008006" key="4">
    <source>
        <dbReference type="Google" id="ProtNLM"/>
    </source>
</evidence>
<dbReference type="AlphaFoldDB" id="A0A916NWJ3"/>
<dbReference type="Proteomes" id="UP000693892">
    <property type="component" value="Unassembled WGS sequence"/>
</dbReference>
<gene>
    <name evidence="2" type="ORF">LEUCIP111803_02082</name>
</gene>
<evidence type="ECO:0000313" key="2">
    <source>
        <dbReference type="EMBL" id="CAG7617275.1"/>
    </source>
</evidence>
<reference evidence="2" key="1">
    <citation type="submission" date="2021-06" db="EMBL/GenBank/DDBJ databases">
        <authorList>
            <person name="Criscuolo A."/>
        </authorList>
    </citation>
    <scope>NUCLEOTIDE SEQUENCE</scope>
    <source>
        <strain evidence="2">CIP111803</strain>
    </source>
</reference>
<keyword evidence="1" id="KW-1133">Transmembrane helix</keyword>
<keyword evidence="3" id="KW-1185">Reference proteome</keyword>
<comment type="caution">
    <text evidence="2">The sequence shown here is derived from an EMBL/GenBank/DDBJ whole genome shotgun (WGS) entry which is preliminary data.</text>
</comment>
<proteinExistence type="predicted"/>
<dbReference type="PANTHER" id="PTHR35007:SF3">
    <property type="entry name" value="POSSIBLE CONSERVED ALANINE RICH MEMBRANE PROTEIN"/>
    <property type="match status" value="1"/>
</dbReference>
<accession>A0A916NWJ3</accession>
<keyword evidence="1" id="KW-0472">Membrane</keyword>
<organism evidence="2 3">
    <name type="scientific">Leucobacter soli</name>
    <dbReference type="NCBI Taxonomy" id="2812850"/>
    <lineage>
        <taxon>Bacteria</taxon>
        <taxon>Bacillati</taxon>
        <taxon>Actinomycetota</taxon>
        <taxon>Actinomycetes</taxon>
        <taxon>Micrococcales</taxon>
        <taxon>Microbacteriaceae</taxon>
        <taxon>Leucobacter</taxon>
    </lineage>
</organism>